<feature type="region of interest" description="Disordered" evidence="1">
    <location>
        <begin position="56"/>
        <end position="83"/>
    </location>
</feature>
<feature type="compositionally biased region" description="Basic residues" evidence="1">
    <location>
        <begin position="147"/>
        <end position="156"/>
    </location>
</feature>
<protein>
    <submittedName>
        <fullName evidence="2">Uncharacterized protein</fullName>
    </submittedName>
</protein>
<comment type="caution">
    <text evidence="2">The sequence shown here is derived from an EMBL/GenBank/DDBJ whole genome shotgun (WGS) entry which is preliminary data.</text>
</comment>
<accession>A0AAV7DXM7</accession>
<reference evidence="2 3" key="1">
    <citation type="submission" date="2021-07" db="EMBL/GenBank/DDBJ databases">
        <title>The Aristolochia fimbriata genome: insights into angiosperm evolution, floral development and chemical biosynthesis.</title>
        <authorList>
            <person name="Jiao Y."/>
        </authorList>
    </citation>
    <scope>NUCLEOTIDE SEQUENCE [LARGE SCALE GENOMIC DNA]</scope>
    <source>
        <strain evidence="2">IBCAS-2021</strain>
        <tissue evidence="2">Leaf</tissue>
    </source>
</reference>
<dbReference type="AlphaFoldDB" id="A0AAV7DXM7"/>
<evidence type="ECO:0000313" key="2">
    <source>
        <dbReference type="EMBL" id="KAG9440785.1"/>
    </source>
</evidence>
<feature type="region of interest" description="Disordered" evidence="1">
    <location>
        <begin position="121"/>
        <end position="176"/>
    </location>
</feature>
<organism evidence="2 3">
    <name type="scientific">Aristolochia fimbriata</name>
    <name type="common">White veined hardy Dutchman's pipe vine</name>
    <dbReference type="NCBI Taxonomy" id="158543"/>
    <lineage>
        <taxon>Eukaryota</taxon>
        <taxon>Viridiplantae</taxon>
        <taxon>Streptophyta</taxon>
        <taxon>Embryophyta</taxon>
        <taxon>Tracheophyta</taxon>
        <taxon>Spermatophyta</taxon>
        <taxon>Magnoliopsida</taxon>
        <taxon>Magnoliidae</taxon>
        <taxon>Piperales</taxon>
        <taxon>Aristolochiaceae</taxon>
        <taxon>Aristolochia</taxon>
    </lineage>
</organism>
<name>A0AAV7DXM7_ARIFI</name>
<evidence type="ECO:0000313" key="3">
    <source>
        <dbReference type="Proteomes" id="UP000825729"/>
    </source>
</evidence>
<sequence length="176" mass="18438">MRATKEGVTPGLCPKAAGGTHEGDLNRGVRRIEGDPPLPTGHSRTIATTAHACPLEQRKDGPDRLSGASTVDVRVPGTNPTWGQVPRKVGPVVGIVPANDFATATRLPTAANIAKSLATVFRPPSLPPSLSRGDPPPGRVPATWPHRAPRGSRAGKGRREGDGGPHCRRARTNTSR</sequence>
<evidence type="ECO:0000256" key="1">
    <source>
        <dbReference type="SAM" id="MobiDB-lite"/>
    </source>
</evidence>
<feature type="compositionally biased region" description="Basic residues" evidence="1">
    <location>
        <begin position="166"/>
        <end position="176"/>
    </location>
</feature>
<dbReference type="EMBL" id="JAINDJ010000008">
    <property type="protein sequence ID" value="KAG9440785.1"/>
    <property type="molecule type" value="Genomic_DNA"/>
</dbReference>
<proteinExistence type="predicted"/>
<feature type="compositionally biased region" description="Basic and acidic residues" evidence="1">
    <location>
        <begin position="21"/>
        <end position="34"/>
    </location>
</feature>
<feature type="region of interest" description="Disordered" evidence="1">
    <location>
        <begin position="1"/>
        <end position="44"/>
    </location>
</feature>
<keyword evidence="3" id="KW-1185">Reference proteome</keyword>
<gene>
    <name evidence="2" type="ORF">H6P81_020950</name>
</gene>
<dbReference type="Proteomes" id="UP000825729">
    <property type="component" value="Unassembled WGS sequence"/>
</dbReference>